<dbReference type="EMBL" id="KP273225">
    <property type="protein sequence ID" value="AJD82461.1"/>
    <property type="molecule type" value="Genomic_DNA"/>
</dbReference>
<proteinExistence type="predicted"/>
<sequence length="86" mass="9713">MKRIEKRTILQAHLVPLEALDDQDVTRFAMESAWEYLLDRFPDGKVVESALDVKTFAPGEWDAQEYGLDASPDQHALILTTAVVLL</sequence>
<dbReference type="Proteomes" id="UP000031723">
    <property type="component" value="Segment"/>
</dbReference>
<protein>
    <submittedName>
        <fullName evidence="1">Uncharacterized protein</fullName>
    </submittedName>
</protein>
<reference evidence="1 2" key="1">
    <citation type="submission" date="2014-12" db="EMBL/GenBank/DDBJ databases">
        <authorList>
            <person name="Cote D."/>
            <person name="Daigle Z."/>
            <person name="Borges K.M."/>
            <person name="Adams S.D."/>
            <person name="Alvey R.M."/>
            <person name="Barekzi N."/>
            <person name="Beal Z.N."/>
            <person name="Briggs L.A."/>
            <person name="Brown T."/>
            <person name="Coomans R.J."/>
            <person name="D'Elia T."/>
            <person name="Doss J.H."/>
            <person name="Ellsworth J.A."/>
            <person name="Ettinger W.F."/>
            <person name="Fox D.J."/>
            <person name="Gauthier D.T."/>
            <person name="Andriolo J.M."/>
            <person name="Grubb S."/>
            <person name="Gugssa A.H."/>
            <person name="Hauser C.R."/>
            <person name="Hull A.K."/>
            <person name="Jackson N."/>
            <person name="Kart M.U."/>
            <person name="Korey C.A."/>
            <person name="Makemson J."/>
            <person name="McKinney A.L."/>
            <person name="Nelson P.R."/>
            <person name="Newman R.H."/>
            <person name="Powell G."/>
            <person name="Rodriguez-Lanetty M."/>
            <person name="Royer D."/>
            <person name="Sabila M.H."/>
            <person name="Sadana R."/>
            <person name="Saha S."/>
            <person name="Sangster N."/>
            <person name="Slowan-Pomeroy T."/>
            <person name="Urbinati C.R."/>
            <person name="Ward R.E."/>
            <person name="Warner M."/>
            <person name="Williamson B."/>
            <person name="Biederman B."/>
            <person name="Cresawn S.G."/>
            <person name="Bowman C.A."/>
            <person name="Russell D.A."/>
            <person name="Pope W.H."/>
            <person name="Jacobs-Sera D."/>
            <person name="Hendrix R.W."/>
            <person name="Hatfull G.H."/>
        </authorList>
    </citation>
    <scope>NUCLEOTIDE SEQUENCE [LARGE SCALE GENOMIC DNA]</scope>
</reference>
<organism evidence="1 2">
    <name type="scientific">Mycobacterium phage Sheen</name>
    <dbReference type="NCBI Taxonomy" id="1589274"/>
    <lineage>
        <taxon>Viruses</taxon>
        <taxon>Duplodnaviria</taxon>
        <taxon>Heunggongvirae</taxon>
        <taxon>Uroviricota</taxon>
        <taxon>Caudoviricetes</taxon>
        <taxon>Sheenvirus</taxon>
        <taxon>Sheenvirus Sheen</taxon>
    </lineage>
</organism>
<dbReference type="RefSeq" id="YP_009209080.1">
    <property type="nucleotide sequence ID" value="NC_028914.1"/>
</dbReference>
<evidence type="ECO:0000313" key="2">
    <source>
        <dbReference type="Proteomes" id="UP000031723"/>
    </source>
</evidence>
<name>A0A0B5A5X3_9CAUD</name>
<keyword evidence="2" id="KW-1185">Reference proteome</keyword>
<evidence type="ECO:0000313" key="1">
    <source>
        <dbReference type="EMBL" id="AJD82461.1"/>
    </source>
</evidence>
<gene>
    <name evidence="1" type="primary">43</name>
    <name evidence="1" type="ORF">SHEEN_43</name>
</gene>
<dbReference type="KEGG" id="vg:26635422"/>
<accession>A0A0B5A5X3</accession>
<dbReference type="GeneID" id="26635422"/>